<feature type="transmembrane region" description="Helical" evidence="1">
    <location>
        <begin position="12"/>
        <end position="31"/>
    </location>
</feature>
<proteinExistence type="predicted"/>
<evidence type="ECO:0000313" key="2">
    <source>
        <dbReference type="EMBL" id="HIV98494.1"/>
    </source>
</evidence>
<name>A0A9D1PS15_9SPIO</name>
<reference evidence="2" key="2">
    <citation type="submission" date="2021-04" db="EMBL/GenBank/DDBJ databases">
        <authorList>
            <person name="Gilroy R."/>
        </authorList>
    </citation>
    <scope>NUCLEOTIDE SEQUENCE</scope>
    <source>
        <strain evidence="2">Gambia11-129</strain>
    </source>
</reference>
<evidence type="ECO:0000313" key="3">
    <source>
        <dbReference type="Proteomes" id="UP000823936"/>
    </source>
</evidence>
<keyword evidence="1" id="KW-0472">Membrane</keyword>
<accession>A0A9D1PS15</accession>
<feature type="transmembrane region" description="Helical" evidence="1">
    <location>
        <begin position="51"/>
        <end position="71"/>
    </location>
</feature>
<feature type="transmembrane region" description="Helical" evidence="1">
    <location>
        <begin position="92"/>
        <end position="111"/>
    </location>
</feature>
<protein>
    <submittedName>
        <fullName evidence="2">Uncharacterized protein</fullName>
    </submittedName>
</protein>
<feature type="transmembrane region" description="Helical" evidence="1">
    <location>
        <begin position="151"/>
        <end position="172"/>
    </location>
</feature>
<keyword evidence="1" id="KW-1133">Transmembrane helix</keyword>
<dbReference type="Proteomes" id="UP000823936">
    <property type="component" value="Unassembled WGS sequence"/>
</dbReference>
<gene>
    <name evidence="2" type="ORF">IAB12_01785</name>
</gene>
<dbReference type="EMBL" id="DXHU01000006">
    <property type="protein sequence ID" value="HIV98494.1"/>
    <property type="molecule type" value="Genomic_DNA"/>
</dbReference>
<evidence type="ECO:0000256" key="1">
    <source>
        <dbReference type="SAM" id="Phobius"/>
    </source>
</evidence>
<sequence>MKITRYDKRELLSSVITFIGVYIIFLAVKFFTGGRILIEDEYISSAVLSSVILFCIAIAALCLGCCTIQNFRMNMLSGMSRKSSYADMIKRHALSFYVPVIPFCMLIFITFAQERGFSNAVFYLLLAILAPASLFFLGLSFTTFVLALRKLFAVPLIILLSIFYLMCAGNLIRTRAGALLFLFISALILFAFTCTLLVRKKAAIKSTTIN</sequence>
<keyword evidence="1" id="KW-0812">Transmembrane</keyword>
<feature type="transmembrane region" description="Helical" evidence="1">
    <location>
        <begin position="117"/>
        <end position="139"/>
    </location>
</feature>
<comment type="caution">
    <text evidence="2">The sequence shown here is derived from an EMBL/GenBank/DDBJ whole genome shotgun (WGS) entry which is preliminary data.</text>
</comment>
<organism evidence="2 3">
    <name type="scientific">Candidatus Ornithospirochaeta avicola</name>
    <dbReference type="NCBI Taxonomy" id="2840896"/>
    <lineage>
        <taxon>Bacteria</taxon>
        <taxon>Pseudomonadati</taxon>
        <taxon>Spirochaetota</taxon>
        <taxon>Spirochaetia</taxon>
        <taxon>Spirochaetales</taxon>
        <taxon>Spirochaetaceae</taxon>
        <taxon>Spirochaetaceae incertae sedis</taxon>
        <taxon>Candidatus Ornithospirochaeta</taxon>
    </lineage>
</organism>
<feature type="transmembrane region" description="Helical" evidence="1">
    <location>
        <begin position="178"/>
        <end position="198"/>
    </location>
</feature>
<dbReference type="AlphaFoldDB" id="A0A9D1PS15"/>
<reference evidence="2" key="1">
    <citation type="journal article" date="2021" name="PeerJ">
        <title>Extensive microbial diversity within the chicken gut microbiome revealed by metagenomics and culture.</title>
        <authorList>
            <person name="Gilroy R."/>
            <person name="Ravi A."/>
            <person name="Getino M."/>
            <person name="Pursley I."/>
            <person name="Horton D.L."/>
            <person name="Alikhan N.F."/>
            <person name="Baker D."/>
            <person name="Gharbi K."/>
            <person name="Hall N."/>
            <person name="Watson M."/>
            <person name="Adriaenssens E.M."/>
            <person name="Foster-Nyarko E."/>
            <person name="Jarju S."/>
            <person name="Secka A."/>
            <person name="Antonio M."/>
            <person name="Oren A."/>
            <person name="Chaudhuri R.R."/>
            <person name="La Ragione R."/>
            <person name="Hildebrand F."/>
            <person name="Pallen M.J."/>
        </authorList>
    </citation>
    <scope>NUCLEOTIDE SEQUENCE</scope>
    <source>
        <strain evidence="2">Gambia11-129</strain>
    </source>
</reference>